<feature type="compositionally biased region" description="Low complexity" evidence="1">
    <location>
        <begin position="73"/>
        <end position="88"/>
    </location>
</feature>
<dbReference type="AlphaFoldDB" id="N1Q052"/>
<reference evidence="2 3" key="2">
    <citation type="journal article" date="2012" name="PLoS Pathog.">
        <title>Diverse lifestyles and strategies of plant pathogenesis encoded in the genomes of eighteen Dothideomycetes fungi.</title>
        <authorList>
            <person name="Ohm R.A."/>
            <person name="Feau N."/>
            <person name="Henrissat B."/>
            <person name="Schoch C.L."/>
            <person name="Horwitz B.A."/>
            <person name="Barry K.W."/>
            <person name="Condon B.J."/>
            <person name="Copeland A.C."/>
            <person name="Dhillon B."/>
            <person name="Glaser F."/>
            <person name="Hesse C.N."/>
            <person name="Kosti I."/>
            <person name="LaButti K."/>
            <person name="Lindquist E.A."/>
            <person name="Lucas S."/>
            <person name="Salamov A.A."/>
            <person name="Bradshaw R.E."/>
            <person name="Ciuffetti L."/>
            <person name="Hamelin R.C."/>
            <person name="Kema G.H.J."/>
            <person name="Lawrence C."/>
            <person name="Scott J.A."/>
            <person name="Spatafora J.W."/>
            <person name="Turgeon B.G."/>
            <person name="de Wit P.J.G.M."/>
            <person name="Zhong S."/>
            <person name="Goodwin S.B."/>
            <person name="Grigoriev I.V."/>
        </authorList>
    </citation>
    <scope>NUCLEOTIDE SEQUENCE [LARGE SCALE GENOMIC DNA]</scope>
    <source>
        <strain evidence="3">NZE10 / CBS 128990</strain>
    </source>
</reference>
<evidence type="ECO:0000313" key="2">
    <source>
        <dbReference type="EMBL" id="EME47864.1"/>
    </source>
</evidence>
<feature type="region of interest" description="Disordered" evidence="1">
    <location>
        <begin position="1"/>
        <end position="158"/>
    </location>
</feature>
<dbReference type="EMBL" id="KB446536">
    <property type="protein sequence ID" value="EME47864.1"/>
    <property type="molecule type" value="Genomic_DNA"/>
</dbReference>
<gene>
    <name evidence="2" type="ORF">DOTSEDRAFT_51163</name>
</gene>
<sequence>MAQAQQSSPLPQADAVNDHVESHKSGGIRAQLKQKLFHTSHQDESSASHQADESPVADAENGNSGAEVLGLMRTGTSSNESSSGRRQSPALERHITAISESDDEDEQETGRDLPPQLKRHISSVPVHDYDSENEQPAPILAKPRKQDSGITGSDFDGAGILRISSTERTIEAQLSTQQSPDVAEHISMMSEIDEPRRRDSLAKLV</sequence>
<accession>N1Q052</accession>
<dbReference type="Proteomes" id="UP000016933">
    <property type="component" value="Unassembled WGS sequence"/>
</dbReference>
<keyword evidence="3" id="KW-1185">Reference proteome</keyword>
<reference evidence="3" key="1">
    <citation type="journal article" date="2012" name="PLoS Genet.">
        <title>The genomes of the fungal plant pathogens Cladosporium fulvum and Dothistroma septosporum reveal adaptation to different hosts and lifestyles but also signatures of common ancestry.</title>
        <authorList>
            <person name="de Wit P.J.G.M."/>
            <person name="van der Burgt A."/>
            <person name="Oekmen B."/>
            <person name="Stergiopoulos I."/>
            <person name="Abd-Elsalam K.A."/>
            <person name="Aerts A.L."/>
            <person name="Bahkali A.H."/>
            <person name="Beenen H.G."/>
            <person name="Chettri P."/>
            <person name="Cox M.P."/>
            <person name="Datema E."/>
            <person name="de Vries R.P."/>
            <person name="Dhillon B."/>
            <person name="Ganley A.R."/>
            <person name="Griffiths S.A."/>
            <person name="Guo Y."/>
            <person name="Hamelin R.C."/>
            <person name="Henrissat B."/>
            <person name="Kabir M.S."/>
            <person name="Jashni M.K."/>
            <person name="Kema G."/>
            <person name="Klaubauf S."/>
            <person name="Lapidus A."/>
            <person name="Levasseur A."/>
            <person name="Lindquist E."/>
            <person name="Mehrabi R."/>
            <person name="Ohm R.A."/>
            <person name="Owen T.J."/>
            <person name="Salamov A."/>
            <person name="Schwelm A."/>
            <person name="Schijlen E."/>
            <person name="Sun H."/>
            <person name="van den Burg H.A."/>
            <person name="van Ham R.C.H.J."/>
            <person name="Zhang S."/>
            <person name="Goodwin S.B."/>
            <person name="Grigoriev I.V."/>
            <person name="Collemare J."/>
            <person name="Bradshaw R.E."/>
        </authorList>
    </citation>
    <scope>NUCLEOTIDE SEQUENCE [LARGE SCALE GENOMIC DNA]</scope>
    <source>
        <strain evidence="3">NZE10 / CBS 128990</strain>
    </source>
</reference>
<feature type="compositionally biased region" description="Basic and acidic residues" evidence="1">
    <location>
        <begin position="40"/>
        <end position="52"/>
    </location>
</feature>
<evidence type="ECO:0000256" key="1">
    <source>
        <dbReference type="SAM" id="MobiDB-lite"/>
    </source>
</evidence>
<proteinExistence type="predicted"/>
<dbReference type="HOGENOM" id="CLU_1337486_0_0_1"/>
<name>N1Q052_DOTSN</name>
<dbReference type="OrthoDB" id="3643152at2759"/>
<dbReference type="OMA" id="HISMMSE"/>
<protein>
    <submittedName>
        <fullName evidence="2">Uncharacterized protein</fullName>
    </submittedName>
</protein>
<evidence type="ECO:0000313" key="3">
    <source>
        <dbReference type="Proteomes" id="UP000016933"/>
    </source>
</evidence>
<feature type="compositionally biased region" description="Low complexity" evidence="1">
    <location>
        <begin position="1"/>
        <end position="15"/>
    </location>
</feature>
<organism evidence="2 3">
    <name type="scientific">Dothistroma septosporum (strain NZE10 / CBS 128990)</name>
    <name type="common">Red band needle blight fungus</name>
    <name type="synonym">Mycosphaerella pini</name>
    <dbReference type="NCBI Taxonomy" id="675120"/>
    <lineage>
        <taxon>Eukaryota</taxon>
        <taxon>Fungi</taxon>
        <taxon>Dikarya</taxon>
        <taxon>Ascomycota</taxon>
        <taxon>Pezizomycotina</taxon>
        <taxon>Dothideomycetes</taxon>
        <taxon>Dothideomycetidae</taxon>
        <taxon>Mycosphaerellales</taxon>
        <taxon>Mycosphaerellaceae</taxon>
        <taxon>Dothistroma</taxon>
    </lineage>
</organism>